<keyword evidence="2" id="KW-0732">Signal</keyword>
<sequence length="511" mass="54970">MKGNALKFLITASVLVLLAAPSYAQVAGTAVQGAGSTTGTSAQAPATPPLPDPTQAQAENPANNPADPPTPPSEELSQPDTLKDQGTQTTSGAECVTSLSEITKIREPEFSTGNVWDIVYSEGGMDVFADAVPLENDEIVAGGAFTKDPEDKIYHPLLVKYDERLKPVWEVRTDTKELQTIHRIIKTKDGFTVLGDMNVSGQGAGIYIGSYDNDGKVKGKPAPLFEAGGDLDAKAFVQASDGSGYVIAAQFIDSKDQEKQYGILYKISRAGKQVWKRTFKTGRSTVFNNVQATLDGNYAVTGQIVMEGNKSGGWLLKVDQNGAIQWQRTYPRGVAASLQAAGQTKEGEFILTGKTRPFDYQGKGLGAWVMKTDSIGNPLWQRFFVGAYTYEAPDLVVYEDGRASVLVNGGALDSQRRSHARLITFSPLGQIHHLEDFTEGQNAASHRLVSGLGGERILVGYTQTSFGEKQETNEAGAAPDYTFDGWLMAASPLDLYEDPCKTKPSVSPILP</sequence>
<dbReference type="EMBL" id="QFQB01000019">
    <property type="protein sequence ID" value="PZQ46952.1"/>
    <property type="molecule type" value="Genomic_DNA"/>
</dbReference>
<dbReference type="AlphaFoldDB" id="A0A2W5N0G7"/>
<evidence type="ECO:0000313" key="3">
    <source>
        <dbReference type="EMBL" id="PZQ46952.1"/>
    </source>
</evidence>
<name>A0A2W5N0G7_9BACT</name>
<dbReference type="Proteomes" id="UP000249417">
    <property type="component" value="Unassembled WGS sequence"/>
</dbReference>
<accession>A0A2W5N0G7</accession>
<organism evidence="3 4">
    <name type="scientific">Micavibrio aeruginosavorus</name>
    <dbReference type="NCBI Taxonomy" id="349221"/>
    <lineage>
        <taxon>Bacteria</taxon>
        <taxon>Pseudomonadati</taxon>
        <taxon>Bdellovibrionota</taxon>
        <taxon>Bdellovibrionia</taxon>
        <taxon>Bdellovibrionales</taxon>
        <taxon>Pseudobdellovibrionaceae</taxon>
        <taxon>Micavibrio</taxon>
    </lineage>
</organism>
<comment type="caution">
    <text evidence="3">The sequence shown here is derived from an EMBL/GenBank/DDBJ whole genome shotgun (WGS) entry which is preliminary data.</text>
</comment>
<feature type="region of interest" description="Disordered" evidence="1">
    <location>
        <begin position="33"/>
        <end position="94"/>
    </location>
</feature>
<feature type="compositionally biased region" description="Low complexity" evidence="1">
    <location>
        <begin position="53"/>
        <end position="65"/>
    </location>
</feature>
<evidence type="ECO:0008006" key="5">
    <source>
        <dbReference type="Google" id="ProtNLM"/>
    </source>
</evidence>
<dbReference type="PANTHER" id="PTHR42754">
    <property type="entry name" value="ENDOGLUCANASE"/>
    <property type="match status" value="1"/>
</dbReference>
<evidence type="ECO:0000256" key="2">
    <source>
        <dbReference type="SAM" id="SignalP"/>
    </source>
</evidence>
<feature type="chain" id="PRO_5016018837" description="Lipoprotein" evidence="2">
    <location>
        <begin position="25"/>
        <end position="511"/>
    </location>
</feature>
<gene>
    <name evidence="3" type="ORF">DI551_04160</name>
</gene>
<dbReference type="PANTHER" id="PTHR42754:SF1">
    <property type="entry name" value="LIPOPROTEIN"/>
    <property type="match status" value="1"/>
</dbReference>
<feature type="compositionally biased region" description="Low complexity" evidence="1">
    <location>
        <begin position="33"/>
        <end position="45"/>
    </location>
</feature>
<feature type="signal peptide" evidence="2">
    <location>
        <begin position="1"/>
        <end position="24"/>
    </location>
</feature>
<protein>
    <recommendedName>
        <fullName evidence="5">Lipoprotein</fullName>
    </recommendedName>
</protein>
<reference evidence="3 4" key="1">
    <citation type="submission" date="2017-08" db="EMBL/GenBank/DDBJ databases">
        <title>Infants hospitalized years apart are colonized by the same room-sourced microbial strains.</title>
        <authorList>
            <person name="Brooks B."/>
            <person name="Olm M.R."/>
            <person name="Firek B.A."/>
            <person name="Baker R."/>
            <person name="Thomas B.C."/>
            <person name="Morowitz M.J."/>
            <person name="Banfield J.F."/>
        </authorList>
    </citation>
    <scope>NUCLEOTIDE SEQUENCE [LARGE SCALE GENOMIC DNA]</scope>
    <source>
        <strain evidence="3">S2_005_002_R2_29</strain>
    </source>
</reference>
<evidence type="ECO:0000256" key="1">
    <source>
        <dbReference type="SAM" id="MobiDB-lite"/>
    </source>
</evidence>
<feature type="compositionally biased region" description="Polar residues" evidence="1">
    <location>
        <begin position="75"/>
        <end position="94"/>
    </location>
</feature>
<proteinExistence type="predicted"/>
<evidence type="ECO:0000313" key="4">
    <source>
        <dbReference type="Proteomes" id="UP000249417"/>
    </source>
</evidence>